<dbReference type="CDD" id="cd03809">
    <property type="entry name" value="GT4_MtfB-like"/>
    <property type="match status" value="1"/>
</dbReference>
<feature type="domain" description="Glycosyl transferase family 1" evidence="2">
    <location>
        <begin position="203"/>
        <end position="362"/>
    </location>
</feature>
<dbReference type="Gene3D" id="3.40.50.2000">
    <property type="entry name" value="Glycogen Phosphorylase B"/>
    <property type="match status" value="2"/>
</dbReference>
<dbReference type="Proteomes" id="UP000262325">
    <property type="component" value="Unassembled WGS sequence"/>
</dbReference>
<dbReference type="InterPro" id="IPR028098">
    <property type="entry name" value="Glyco_trans_4-like_N"/>
</dbReference>
<dbReference type="FunFam" id="3.40.50.2000:FF:000119">
    <property type="entry name" value="Glycosyl transferase group 1"/>
    <property type="match status" value="1"/>
</dbReference>
<protein>
    <recommendedName>
        <fullName evidence="6">Glycosyltransferase family 1 protein</fullName>
    </recommendedName>
</protein>
<reference evidence="4 5" key="1">
    <citation type="journal article" date="2018" name="Nat. Biotechnol.">
        <title>A standardized bacterial taxonomy based on genome phylogeny substantially revises the tree of life.</title>
        <authorList>
            <person name="Parks D.H."/>
            <person name="Chuvochina M."/>
            <person name="Waite D.W."/>
            <person name="Rinke C."/>
            <person name="Skarshewski A."/>
            <person name="Chaumeil P.A."/>
            <person name="Hugenholtz P."/>
        </authorList>
    </citation>
    <scope>NUCLEOTIDE SEQUENCE [LARGE SCALE GENOMIC DNA]</scope>
    <source>
        <strain evidence="4">UBA8672</strain>
    </source>
</reference>
<organism evidence="4 5">
    <name type="scientific">Flexistipes sinusarabici</name>
    <dbReference type="NCBI Taxonomy" id="2352"/>
    <lineage>
        <taxon>Bacteria</taxon>
        <taxon>Pseudomonadati</taxon>
        <taxon>Deferribacterota</taxon>
        <taxon>Deferribacteres</taxon>
        <taxon>Deferribacterales</taxon>
        <taxon>Flexistipitaceae</taxon>
        <taxon>Flexistipes</taxon>
    </lineage>
</organism>
<dbReference type="AlphaFoldDB" id="A0A3D5QDG6"/>
<feature type="domain" description="Glycosyltransferase subfamily 4-like N-terminal" evidence="3">
    <location>
        <begin position="35"/>
        <end position="189"/>
    </location>
</feature>
<evidence type="ECO:0000259" key="3">
    <source>
        <dbReference type="Pfam" id="PF13439"/>
    </source>
</evidence>
<proteinExistence type="predicted"/>
<dbReference type="Pfam" id="PF13439">
    <property type="entry name" value="Glyco_transf_4"/>
    <property type="match status" value="1"/>
</dbReference>
<dbReference type="PANTHER" id="PTHR46401">
    <property type="entry name" value="GLYCOSYLTRANSFERASE WBBK-RELATED"/>
    <property type="match status" value="1"/>
</dbReference>
<dbReference type="EMBL" id="DPPF01000172">
    <property type="protein sequence ID" value="HCW93690.1"/>
    <property type="molecule type" value="Genomic_DNA"/>
</dbReference>
<comment type="caution">
    <text evidence="4">The sequence shown here is derived from an EMBL/GenBank/DDBJ whole genome shotgun (WGS) entry which is preliminary data.</text>
</comment>
<dbReference type="GO" id="GO:0016757">
    <property type="term" value="F:glycosyltransferase activity"/>
    <property type="evidence" value="ECO:0007669"/>
    <property type="project" value="InterPro"/>
</dbReference>
<dbReference type="Pfam" id="PF00534">
    <property type="entry name" value="Glycos_transf_1"/>
    <property type="match status" value="1"/>
</dbReference>
<evidence type="ECO:0008006" key="6">
    <source>
        <dbReference type="Google" id="ProtNLM"/>
    </source>
</evidence>
<evidence type="ECO:0000313" key="5">
    <source>
        <dbReference type="Proteomes" id="UP000262325"/>
    </source>
</evidence>
<dbReference type="InterPro" id="IPR001296">
    <property type="entry name" value="Glyco_trans_1"/>
</dbReference>
<evidence type="ECO:0000259" key="2">
    <source>
        <dbReference type="Pfam" id="PF00534"/>
    </source>
</evidence>
<name>A0A3D5QDG6_FLESI</name>
<accession>A0A3D5QDG6</accession>
<dbReference type="PANTHER" id="PTHR46401:SF2">
    <property type="entry name" value="GLYCOSYLTRANSFERASE WBBK-RELATED"/>
    <property type="match status" value="1"/>
</dbReference>
<evidence type="ECO:0000256" key="1">
    <source>
        <dbReference type="ARBA" id="ARBA00022679"/>
    </source>
</evidence>
<sequence length="390" mass="43265">MKIVFAYFPFSIKILNMSKIKFGIEAKILSDAPAGIGRYVAELCRNLTDDPDLSLVIYSPSAFNTELIDKLDNVKLVAGSVKNPVGKQLWLEFVLPFLLKRDEIDVFWAPAHRMPYFVSSKIPKILTVHDLCWKIAPETMKKTTRLLDSYKMPVALRKADIITAPSNSTAEDIARTFGISKKDVDIIPPASGLQNVDTDDSIISKYGLERKKYIVFVGTLEPRKNLKRLLKAYSLLEDSVKNDYKLVIAGAGGWCGVKLSDIVSQLNLDKNVIITGQLGDGMLASIYANAYFLVFPSLYEGFGIPIVEAMSFGVPVLTSEVSSMPEVAGDSAIFVDPFDEYPIYKGILELIENKMLYEKLAAGAVESASVFSWQKSANKLAHLIKKMINK</sequence>
<gene>
    <name evidence="4" type="ORF">DHM44_08400</name>
</gene>
<evidence type="ECO:0000313" key="4">
    <source>
        <dbReference type="EMBL" id="HCW93690.1"/>
    </source>
</evidence>
<keyword evidence="1" id="KW-0808">Transferase</keyword>
<dbReference type="SUPFAM" id="SSF53756">
    <property type="entry name" value="UDP-Glycosyltransferase/glycogen phosphorylase"/>
    <property type="match status" value="1"/>
</dbReference>